<evidence type="ECO:0000313" key="4">
    <source>
        <dbReference type="Proteomes" id="UP000822688"/>
    </source>
</evidence>
<sequence length="103" mass="11120">MASKLQLVLLVGLVAVLFHAVESGRVLHETESNPSAPTFEGAGGEHSTEVHDQAVPEDTRADAEYARSLAIRELSVTVDGDAVHGVMKPRRYPPPPPMNPYHP</sequence>
<dbReference type="AlphaFoldDB" id="A0A8T0IAN6"/>
<feature type="signal peptide" evidence="2">
    <location>
        <begin position="1"/>
        <end position="23"/>
    </location>
</feature>
<feature type="chain" id="PRO_5035766931" evidence="2">
    <location>
        <begin position="24"/>
        <end position="103"/>
    </location>
</feature>
<evidence type="ECO:0000256" key="2">
    <source>
        <dbReference type="SAM" id="SignalP"/>
    </source>
</evidence>
<feature type="region of interest" description="Disordered" evidence="1">
    <location>
        <begin position="26"/>
        <end position="52"/>
    </location>
</feature>
<dbReference type="Proteomes" id="UP000822688">
    <property type="component" value="Chromosome 4"/>
</dbReference>
<evidence type="ECO:0000313" key="3">
    <source>
        <dbReference type="EMBL" id="KAG0580065.1"/>
    </source>
</evidence>
<reference evidence="3" key="1">
    <citation type="submission" date="2020-06" db="EMBL/GenBank/DDBJ databases">
        <title>WGS assembly of Ceratodon purpureus strain R40.</title>
        <authorList>
            <person name="Carey S.B."/>
            <person name="Jenkins J."/>
            <person name="Shu S."/>
            <person name="Lovell J.T."/>
            <person name="Sreedasyam A."/>
            <person name="Maumus F."/>
            <person name="Tiley G.P."/>
            <person name="Fernandez-Pozo N."/>
            <person name="Barry K."/>
            <person name="Chen C."/>
            <person name="Wang M."/>
            <person name="Lipzen A."/>
            <person name="Daum C."/>
            <person name="Saski C.A."/>
            <person name="Payton A.C."/>
            <person name="Mcbreen J.C."/>
            <person name="Conrad R.E."/>
            <person name="Kollar L.M."/>
            <person name="Olsson S."/>
            <person name="Huttunen S."/>
            <person name="Landis J.B."/>
            <person name="Wickett N.J."/>
            <person name="Johnson M.G."/>
            <person name="Rensing S.A."/>
            <person name="Grimwood J."/>
            <person name="Schmutz J."/>
            <person name="Mcdaniel S.F."/>
        </authorList>
    </citation>
    <scope>NUCLEOTIDE SEQUENCE</scope>
    <source>
        <strain evidence="3">R40</strain>
    </source>
</reference>
<organism evidence="3 4">
    <name type="scientific">Ceratodon purpureus</name>
    <name type="common">Fire moss</name>
    <name type="synonym">Dicranum purpureum</name>
    <dbReference type="NCBI Taxonomy" id="3225"/>
    <lineage>
        <taxon>Eukaryota</taxon>
        <taxon>Viridiplantae</taxon>
        <taxon>Streptophyta</taxon>
        <taxon>Embryophyta</taxon>
        <taxon>Bryophyta</taxon>
        <taxon>Bryophytina</taxon>
        <taxon>Bryopsida</taxon>
        <taxon>Dicranidae</taxon>
        <taxon>Pseudoditrichales</taxon>
        <taxon>Ditrichaceae</taxon>
        <taxon>Ceratodon</taxon>
    </lineage>
</organism>
<dbReference type="EMBL" id="CM026424">
    <property type="protein sequence ID" value="KAG0580065.1"/>
    <property type="molecule type" value="Genomic_DNA"/>
</dbReference>
<name>A0A8T0IAN6_CERPU</name>
<proteinExistence type="predicted"/>
<keyword evidence="2" id="KW-0732">Signal</keyword>
<accession>A0A8T0IAN6</accession>
<gene>
    <name evidence="3" type="ORF">KC19_4G144600</name>
</gene>
<protein>
    <submittedName>
        <fullName evidence="3">Uncharacterized protein</fullName>
    </submittedName>
</protein>
<comment type="caution">
    <text evidence="3">The sequence shown here is derived from an EMBL/GenBank/DDBJ whole genome shotgun (WGS) entry which is preliminary data.</text>
</comment>
<evidence type="ECO:0000256" key="1">
    <source>
        <dbReference type="SAM" id="MobiDB-lite"/>
    </source>
</evidence>
<keyword evidence="4" id="KW-1185">Reference proteome</keyword>